<comment type="caution">
    <text evidence="2">The sequence shown here is derived from an EMBL/GenBank/DDBJ whole genome shotgun (WGS) entry which is preliminary data.</text>
</comment>
<protein>
    <submittedName>
        <fullName evidence="2">Uncharacterized protein</fullName>
    </submittedName>
</protein>
<reference evidence="2 3" key="1">
    <citation type="journal article" date="2016" name="Nat. Commun.">
        <title>Thousands of microbial genomes shed light on interconnected biogeochemical processes in an aquifer system.</title>
        <authorList>
            <person name="Anantharaman K."/>
            <person name="Brown C.T."/>
            <person name="Hug L.A."/>
            <person name="Sharon I."/>
            <person name="Castelle C.J."/>
            <person name="Probst A.J."/>
            <person name="Thomas B.C."/>
            <person name="Singh A."/>
            <person name="Wilkins M.J."/>
            <person name="Karaoz U."/>
            <person name="Brodie E.L."/>
            <person name="Williams K.H."/>
            <person name="Hubbard S.S."/>
            <person name="Banfield J.F."/>
        </authorList>
    </citation>
    <scope>NUCLEOTIDE SEQUENCE [LARGE SCALE GENOMIC DNA]</scope>
</reference>
<evidence type="ECO:0000313" key="2">
    <source>
        <dbReference type="EMBL" id="OGY79985.1"/>
    </source>
</evidence>
<dbReference type="AlphaFoldDB" id="A0A1G2ATI2"/>
<evidence type="ECO:0000313" key="3">
    <source>
        <dbReference type="Proteomes" id="UP000177165"/>
    </source>
</evidence>
<dbReference type="EMBL" id="MHKB01000002">
    <property type="protein sequence ID" value="OGY79985.1"/>
    <property type="molecule type" value="Genomic_DNA"/>
</dbReference>
<feature type="compositionally biased region" description="Basic residues" evidence="1">
    <location>
        <begin position="43"/>
        <end position="53"/>
    </location>
</feature>
<sequence>MAIIRMMPSDHEMLFRGLSDEKLDRILKQLCEVTLPDFPGPLLKKKNQKKKKAASTPELSPHLLDPSSLPTYKLTLDYGRNLKQMIAAGKFSYVHDNITQENFPIKGEGKQAVKAVIIHFGREMSSEAVLAEFERMHLDPPNLETLLALGEAEPALQRKLPIVALKPIVADPDGRRRVAYLDGGYTLDRNLLLCYCDHDWREDRSFLALRRRSS</sequence>
<proteinExistence type="predicted"/>
<evidence type="ECO:0000256" key="1">
    <source>
        <dbReference type="SAM" id="MobiDB-lite"/>
    </source>
</evidence>
<gene>
    <name evidence="2" type="ORF">A3B74_04980</name>
</gene>
<accession>A0A1G2ATI2</accession>
<organism evidence="2 3">
    <name type="scientific">Candidatus Kerfeldbacteria bacterium RIFCSPHIGHO2_02_FULL_42_14</name>
    <dbReference type="NCBI Taxonomy" id="1798540"/>
    <lineage>
        <taxon>Bacteria</taxon>
        <taxon>Candidatus Kerfeldiibacteriota</taxon>
    </lineage>
</organism>
<dbReference type="Proteomes" id="UP000177165">
    <property type="component" value="Unassembled WGS sequence"/>
</dbReference>
<name>A0A1G2ATI2_9BACT</name>
<feature type="region of interest" description="Disordered" evidence="1">
    <location>
        <begin position="42"/>
        <end position="64"/>
    </location>
</feature>